<sequence>MKKYLSPIAAAALAVLLAGCAHRPPPNTVAINLVGLNDFHGNLEAGKFSSAGGLFGGQRTVQAGGIDTLGAALQAWRKEDPELLLVGSGDLIGASQSMSAMWADEPTIVAMNLLGLRASSVGNHEFDAGRVELLRQQKGGCASPRADKACKFAADYSGARFSYLAANVIDMVTNKPVLPAYRIEQVRGVKIGLIGAVLRDTVGMVLASGVAGLNFADEADSVNRVLPELRKQGVNVFVLLIHQGGHTVEAFDKAECSQLQGPLLDIIKRLDPAIRLVVSGHSHTGYTCRVGERLVTQADMGGRVLTRIQLQVDTTSNTVQQVTARNVVMTPGQYPADPALDAYLAQVRQRSAAALAQPVAKLALSPVTRSLNEHGESALGDLVADSMLVGARHFGAQIAFMNNHGMRQDLAAGAGLPATAGQAQAVLPYNNDLVVMNLTGAQITALLEQQWGGPKHAARGLLQVSEGFSYSWKRNQPDGSRVVPGSVLLNGVPLDNTSSYRVATNAFLAEGGDAYPLFIQGGSRANTGIRDIDALRNYLRMREQIGKPAGSAAPLGRIQSTY</sequence>
<dbReference type="SUPFAM" id="SSF55816">
    <property type="entry name" value="5'-nucleotidase (syn. UDP-sugar hydrolase), C-terminal domain"/>
    <property type="match status" value="1"/>
</dbReference>
<dbReference type="InterPro" id="IPR029052">
    <property type="entry name" value="Metallo-depent_PP-like"/>
</dbReference>
<proteinExistence type="inferred from homology"/>
<dbReference type="GO" id="GO:0008768">
    <property type="term" value="F:UDP-sugar diphosphatase activity"/>
    <property type="evidence" value="ECO:0007669"/>
    <property type="project" value="TreeGrafter"/>
</dbReference>
<feature type="chain" id="PRO_5011329408" evidence="2">
    <location>
        <begin position="24"/>
        <end position="562"/>
    </location>
</feature>
<dbReference type="PANTHER" id="PTHR11575">
    <property type="entry name" value="5'-NUCLEOTIDASE-RELATED"/>
    <property type="match status" value="1"/>
</dbReference>
<dbReference type="RefSeq" id="WP_093388289.1">
    <property type="nucleotide sequence ID" value="NZ_FOTW01000012.1"/>
</dbReference>
<dbReference type="GO" id="GO:0008253">
    <property type="term" value="F:5'-nucleotidase activity"/>
    <property type="evidence" value="ECO:0007669"/>
    <property type="project" value="TreeGrafter"/>
</dbReference>
<dbReference type="InterPro" id="IPR006179">
    <property type="entry name" value="5_nucleotidase/apyrase"/>
</dbReference>
<evidence type="ECO:0000313" key="5">
    <source>
        <dbReference type="EMBL" id="SFM10837.1"/>
    </source>
</evidence>
<dbReference type="SUPFAM" id="SSF56300">
    <property type="entry name" value="Metallo-dependent phosphatases"/>
    <property type="match status" value="1"/>
</dbReference>
<dbReference type="InterPro" id="IPR004843">
    <property type="entry name" value="Calcineurin-like_PHP"/>
</dbReference>
<dbReference type="PRINTS" id="PR01607">
    <property type="entry name" value="APYRASEFAMLY"/>
</dbReference>
<gene>
    <name evidence="5" type="ORF">SAMN02982985_02785</name>
</gene>
<reference evidence="5 6" key="1">
    <citation type="submission" date="2016-10" db="EMBL/GenBank/DDBJ databases">
        <authorList>
            <person name="de Groot N.N."/>
        </authorList>
    </citation>
    <scope>NUCLEOTIDE SEQUENCE [LARGE SCALE GENOMIC DNA]</scope>
    <source>
        <strain evidence="5 6">ATCC 43154</strain>
    </source>
</reference>
<dbReference type="Pfam" id="PF00149">
    <property type="entry name" value="Metallophos"/>
    <property type="match status" value="1"/>
</dbReference>
<evidence type="ECO:0000259" key="4">
    <source>
        <dbReference type="Pfam" id="PF02872"/>
    </source>
</evidence>
<feature type="domain" description="Calcineurin-like phosphoesterase" evidence="3">
    <location>
        <begin position="35"/>
        <end position="284"/>
    </location>
</feature>
<keyword evidence="6" id="KW-1185">Reference proteome</keyword>
<organism evidence="5 6">
    <name type="scientific">Rugamonas rubra</name>
    <dbReference type="NCBI Taxonomy" id="758825"/>
    <lineage>
        <taxon>Bacteria</taxon>
        <taxon>Pseudomonadati</taxon>
        <taxon>Pseudomonadota</taxon>
        <taxon>Betaproteobacteria</taxon>
        <taxon>Burkholderiales</taxon>
        <taxon>Oxalobacteraceae</taxon>
        <taxon>Telluria group</taxon>
        <taxon>Rugamonas</taxon>
    </lineage>
</organism>
<dbReference type="PROSITE" id="PS51257">
    <property type="entry name" value="PROKAR_LIPOPROTEIN"/>
    <property type="match status" value="1"/>
</dbReference>
<protein>
    <submittedName>
        <fullName evidence="5">5'-nucleotidase</fullName>
    </submittedName>
</protein>
<feature type="signal peptide" evidence="2">
    <location>
        <begin position="1"/>
        <end position="23"/>
    </location>
</feature>
<evidence type="ECO:0000256" key="2">
    <source>
        <dbReference type="RuleBase" id="RU362119"/>
    </source>
</evidence>
<dbReference type="Gene3D" id="3.90.780.10">
    <property type="entry name" value="5'-Nucleotidase, C-terminal domain"/>
    <property type="match status" value="1"/>
</dbReference>
<dbReference type="AlphaFoldDB" id="A0A1I4N680"/>
<dbReference type="PANTHER" id="PTHR11575:SF24">
    <property type="entry name" value="5'-NUCLEOTIDASE"/>
    <property type="match status" value="1"/>
</dbReference>
<dbReference type="InterPro" id="IPR036907">
    <property type="entry name" value="5'-Nucleotdase_C_sf"/>
</dbReference>
<dbReference type="InterPro" id="IPR008334">
    <property type="entry name" value="5'-Nucleotdase_C"/>
</dbReference>
<feature type="domain" description="5'-Nucleotidase C-terminal" evidence="4">
    <location>
        <begin position="367"/>
        <end position="518"/>
    </location>
</feature>
<name>A0A1I4N680_9BURK</name>
<keyword evidence="1 2" id="KW-0732">Signal</keyword>
<dbReference type="GO" id="GO:0009166">
    <property type="term" value="P:nucleotide catabolic process"/>
    <property type="evidence" value="ECO:0007669"/>
    <property type="project" value="InterPro"/>
</dbReference>
<dbReference type="Proteomes" id="UP000199470">
    <property type="component" value="Unassembled WGS sequence"/>
</dbReference>
<dbReference type="GO" id="GO:0000166">
    <property type="term" value="F:nucleotide binding"/>
    <property type="evidence" value="ECO:0007669"/>
    <property type="project" value="UniProtKB-KW"/>
</dbReference>
<dbReference type="EMBL" id="FOTW01000012">
    <property type="protein sequence ID" value="SFM10837.1"/>
    <property type="molecule type" value="Genomic_DNA"/>
</dbReference>
<dbReference type="STRING" id="758825.SAMN02982985_02785"/>
<evidence type="ECO:0000259" key="3">
    <source>
        <dbReference type="Pfam" id="PF00149"/>
    </source>
</evidence>
<comment type="similarity">
    <text evidence="2">Belongs to the 5'-nucleotidase family.</text>
</comment>
<keyword evidence="2" id="KW-0547">Nucleotide-binding</keyword>
<dbReference type="GO" id="GO:0030288">
    <property type="term" value="C:outer membrane-bounded periplasmic space"/>
    <property type="evidence" value="ECO:0007669"/>
    <property type="project" value="TreeGrafter"/>
</dbReference>
<dbReference type="Pfam" id="PF02872">
    <property type="entry name" value="5_nucleotid_C"/>
    <property type="match status" value="1"/>
</dbReference>
<dbReference type="Gene3D" id="3.60.21.10">
    <property type="match status" value="1"/>
</dbReference>
<keyword evidence="2" id="KW-0378">Hydrolase</keyword>
<accession>A0A1I4N680</accession>
<evidence type="ECO:0000256" key="1">
    <source>
        <dbReference type="ARBA" id="ARBA00022729"/>
    </source>
</evidence>
<evidence type="ECO:0000313" key="6">
    <source>
        <dbReference type="Proteomes" id="UP000199470"/>
    </source>
</evidence>
<dbReference type="OrthoDB" id="9803927at2"/>